<evidence type="ECO:0000256" key="14">
    <source>
        <dbReference type="ARBA" id="ARBA00023075"/>
    </source>
</evidence>
<dbReference type="InterPro" id="IPR001750">
    <property type="entry name" value="ND/Mrp_TM"/>
</dbReference>
<protein>
    <recommendedName>
        <fullName evidence="5 18">NADH-ubiquinone oxidoreductase chain 2</fullName>
        <ecNumber evidence="4 18">7.1.1.2</ecNumber>
    </recommendedName>
</protein>
<keyword evidence="14 18" id="KW-0830">Ubiquinone</keyword>
<evidence type="ECO:0000256" key="15">
    <source>
        <dbReference type="ARBA" id="ARBA00023128"/>
    </source>
</evidence>
<dbReference type="GO" id="GO:0008137">
    <property type="term" value="F:NADH dehydrogenase (ubiquinone) activity"/>
    <property type="evidence" value="ECO:0007669"/>
    <property type="project" value="UniProtKB-EC"/>
</dbReference>
<keyword evidence="12 18" id="KW-1133">Transmembrane helix</keyword>
<reference evidence="20" key="2">
    <citation type="submission" date="2018-09" db="EMBL/GenBank/DDBJ databases">
        <authorList>
            <person name="James G."/>
        </authorList>
    </citation>
    <scope>NUCLEOTIDE SEQUENCE</scope>
</reference>
<comment type="subcellular location">
    <subcellularLocation>
        <location evidence="2 18">Mitochondrion inner membrane</location>
        <topology evidence="2 18">Multi-pass membrane protein</topology>
    </subcellularLocation>
</comment>
<feature type="transmembrane region" description="Helical" evidence="18">
    <location>
        <begin position="272"/>
        <end position="292"/>
    </location>
</feature>
<feature type="transmembrane region" description="Helical" evidence="18">
    <location>
        <begin position="313"/>
        <end position="335"/>
    </location>
</feature>
<comment type="function">
    <text evidence="18">Core subunit of the mitochondrial membrane respiratory chain NADH dehydrogenase (Complex I) which catalyzes electron transfer from NADH through the respiratory chain, using ubiquinone as an electron acceptor. Essential for the catalytic activity and assembly of complex I.</text>
</comment>
<proteinExistence type="inferred from homology"/>
<keyword evidence="8 18" id="KW-0812">Transmembrane</keyword>
<dbReference type="InterPro" id="IPR050175">
    <property type="entry name" value="Complex_I_Subunit_2"/>
</dbReference>
<sequence>MFNFNKILFLNSLIFGSIFSISAISWMNMWIGLEINLMSFIPIMYQYKNIYSIESIMKYFITQVLASMILLFSIILSMSVNEFINPLMNSGINLLMNSSLLMKMGMAPFHFWFPEIMDGLNWNSCMLMLTWQKITPIVLISYNIQSINFISIIIIISAIIGSVMSLNQLSMRKILTYSSISHMSWMMSSIMMNKFIWMNYFIIYSFMIINLISILKLFNIFYLNQLLNLSNLNIKFKILFMFNFFSLGGMPPFIGFFPKWMVINQLIFNKFYLMPFILIIFSLITLYMYIRLTFNSLTLMYSTNLNFKMNKMNFISIIINLNILISLIFFIYWFWMY</sequence>
<feature type="transmembrane region" description="Helical" evidence="18">
    <location>
        <begin position="92"/>
        <end position="113"/>
    </location>
</feature>
<dbReference type="EMBL" id="MH836598">
    <property type="protein sequence ID" value="AYQ18932.1"/>
    <property type="molecule type" value="Genomic_DNA"/>
</dbReference>
<comment type="function">
    <text evidence="1">Core subunit of the mitochondrial membrane respiratory chain NADH dehydrogenase (Complex I) that is believed to belong to the minimal assembly required for catalysis. Complex I functions in the transfer of electrons from NADH to the respiratory chain. The immediate electron acceptor for the enzyme is believed to be ubiquinone.</text>
</comment>
<evidence type="ECO:0000256" key="5">
    <source>
        <dbReference type="ARBA" id="ARBA00021008"/>
    </source>
</evidence>
<feature type="transmembrane region" description="Helical" evidence="18">
    <location>
        <begin position="59"/>
        <end position="80"/>
    </location>
</feature>
<dbReference type="PANTHER" id="PTHR46552:SF1">
    <property type="entry name" value="NADH-UBIQUINONE OXIDOREDUCTASE CHAIN 2"/>
    <property type="match status" value="1"/>
</dbReference>
<feature type="transmembrane region" description="Helical" evidence="18">
    <location>
        <begin position="238"/>
        <end position="260"/>
    </location>
</feature>
<evidence type="ECO:0000256" key="4">
    <source>
        <dbReference type="ARBA" id="ARBA00012944"/>
    </source>
</evidence>
<keyword evidence="6" id="KW-0813">Transport</keyword>
<keyword evidence="16 18" id="KW-0472">Membrane</keyword>
<dbReference type="AlphaFoldDB" id="A0A3G3FWF6"/>
<keyword evidence="13 18" id="KW-0520">NAD</keyword>
<accession>A0A3G3FWF6</accession>
<evidence type="ECO:0000256" key="17">
    <source>
        <dbReference type="ARBA" id="ARBA00049551"/>
    </source>
</evidence>
<feature type="transmembrane region" description="Helical" evidence="18">
    <location>
        <begin position="149"/>
        <end position="167"/>
    </location>
</feature>
<evidence type="ECO:0000259" key="19">
    <source>
        <dbReference type="Pfam" id="PF00361"/>
    </source>
</evidence>
<evidence type="ECO:0000256" key="3">
    <source>
        <dbReference type="ARBA" id="ARBA00007012"/>
    </source>
</evidence>
<evidence type="ECO:0000256" key="13">
    <source>
        <dbReference type="ARBA" id="ARBA00023027"/>
    </source>
</evidence>
<evidence type="ECO:0000313" key="20">
    <source>
        <dbReference type="EMBL" id="AYQ18932.1"/>
    </source>
</evidence>
<evidence type="ECO:0000256" key="8">
    <source>
        <dbReference type="ARBA" id="ARBA00022692"/>
    </source>
</evidence>
<dbReference type="PANTHER" id="PTHR46552">
    <property type="entry name" value="NADH-UBIQUINONE OXIDOREDUCTASE CHAIN 2"/>
    <property type="match status" value="1"/>
</dbReference>
<evidence type="ECO:0000256" key="2">
    <source>
        <dbReference type="ARBA" id="ARBA00004448"/>
    </source>
</evidence>
<evidence type="ECO:0000256" key="10">
    <source>
        <dbReference type="ARBA" id="ARBA00022967"/>
    </source>
</evidence>
<keyword evidence="10 18" id="KW-1278">Translocase</keyword>
<dbReference type="PRINTS" id="PR01436">
    <property type="entry name" value="NADHDHGNASE2"/>
</dbReference>
<dbReference type="GO" id="GO:0005743">
    <property type="term" value="C:mitochondrial inner membrane"/>
    <property type="evidence" value="ECO:0007669"/>
    <property type="project" value="UniProtKB-SubCell"/>
</dbReference>
<dbReference type="Pfam" id="PF00361">
    <property type="entry name" value="Proton_antipo_M"/>
    <property type="match status" value="1"/>
</dbReference>
<feature type="transmembrane region" description="Helical" evidence="18">
    <location>
        <begin position="197"/>
        <end position="218"/>
    </location>
</feature>
<name>A0A3G3FWF6_9CUCU</name>
<keyword evidence="9 18" id="KW-0999">Mitochondrion inner membrane</keyword>
<evidence type="ECO:0000256" key="6">
    <source>
        <dbReference type="ARBA" id="ARBA00022448"/>
    </source>
</evidence>
<evidence type="ECO:0000256" key="12">
    <source>
        <dbReference type="ARBA" id="ARBA00022989"/>
    </source>
</evidence>
<dbReference type="EC" id="7.1.1.2" evidence="4 18"/>
<evidence type="ECO:0000256" key="11">
    <source>
        <dbReference type="ARBA" id="ARBA00022982"/>
    </source>
</evidence>
<evidence type="ECO:0000256" key="1">
    <source>
        <dbReference type="ARBA" id="ARBA00003257"/>
    </source>
</evidence>
<evidence type="ECO:0000256" key="7">
    <source>
        <dbReference type="ARBA" id="ARBA00022660"/>
    </source>
</evidence>
<evidence type="ECO:0000256" key="18">
    <source>
        <dbReference type="RuleBase" id="RU003403"/>
    </source>
</evidence>
<feature type="domain" description="NADH:quinone oxidoreductase/Mrp antiporter transmembrane" evidence="19">
    <location>
        <begin position="24"/>
        <end position="285"/>
    </location>
</feature>
<keyword evidence="7 18" id="KW-0679">Respiratory chain</keyword>
<comment type="similarity">
    <text evidence="3 18">Belongs to the complex I subunit 2 family.</text>
</comment>
<evidence type="ECO:0000256" key="9">
    <source>
        <dbReference type="ARBA" id="ARBA00022792"/>
    </source>
</evidence>
<reference evidence="20" key="1">
    <citation type="journal article" date="2015" name="Mol. Biol. Evol.">
        <title>Soup to Tree: The Phylogeny of Beetles Inferred by Mitochondrial Metagenomics of a Bornean Rainforest Sample.</title>
        <authorList>
            <person name="Crampton-Platt A."/>
            <person name="Timmermans M.J."/>
            <person name="Gimmel M.L."/>
            <person name="Kutty S.N."/>
            <person name="Cockerill T.D."/>
            <person name="Vun Khen C."/>
            <person name="Vogler A.P."/>
        </authorList>
    </citation>
    <scope>NUCLEOTIDE SEQUENCE</scope>
</reference>
<dbReference type="InterPro" id="IPR003917">
    <property type="entry name" value="NADH_UbQ_OxRdtase_chain2"/>
</dbReference>
<dbReference type="GO" id="GO:0006120">
    <property type="term" value="P:mitochondrial electron transport, NADH to ubiquinone"/>
    <property type="evidence" value="ECO:0007669"/>
    <property type="project" value="InterPro"/>
</dbReference>
<keyword evidence="11 18" id="KW-0249">Electron transport</keyword>
<keyword evidence="15 18" id="KW-0496">Mitochondrion</keyword>
<feature type="transmembrane region" description="Helical" evidence="18">
    <location>
        <begin position="7"/>
        <end position="24"/>
    </location>
</feature>
<geneLocation type="mitochondrion" evidence="20"/>
<organism evidence="20">
    <name type="scientific">Discolomatidae sp. 4 ACP-2013</name>
    <dbReference type="NCBI Taxonomy" id="1434487"/>
    <lineage>
        <taxon>Eukaryota</taxon>
        <taxon>Metazoa</taxon>
        <taxon>Ecdysozoa</taxon>
        <taxon>Arthropoda</taxon>
        <taxon>Hexapoda</taxon>
        <taxon>Insecta</taxon>
        <taxon>Pterygota</taxon>
        <taxon>Neoptera</taxon>
        <taxon>Endopterygota</taxon>
        <taxon>Coleoptera</taxon>
        <taxon>Polyphaga</taxon>
        <taxon>Cucujiformia</taxon>
        <taxon>Coccinelloidea</taxon>
        <taxon>Discolomatidae</taxon>
    </lineage>
</organism>
<comment type="catalytic activity">
    <reaction evidence="17 18">
        <text>a ubiquinone + NADH + 5 H(+)(in) = a ubiquinol + NAD(+) + 4 H(+)(out)</text>
        <dbReference type="Rhea" id="RHEA:29091"/>
        <dbReference type="Rhea" id="RHEA-COMP:9565"/>
        <dbReference type="Rhea" id="RHEA-COMP:9566"/>
        <dbReference type="ChEBI" id="CHEBI:15378"/>
        <dbReference type="ChEBI" id="CHEBI:16389"/>
        <dbReference type="ChEBI" id="CHEBI:17976"/>
        <dbReference type="ChEBI" id="CHEBI:57540"/>
        <dbReference type="ChEBI" id="CHEBI:57945"/>
        <dbReference type="EC" id="7.1.1.2"/>
    </reaction>
</comment>
<evidence type="ECO:0000256" key="16">
    <source>
        <dbReference type="ARBA" id="ARBA00023136"/>
    </source>
</evidence>
<gene>
    <name evidence="20" type="primary">nad2</name>
</gene>